<keyword evidence="3" id="KW-0238">DNA-binding</keyword>
<dbReference type="AlphaFoldDB" id="A0A5D0CKR8"/>
<organism evidence="6 7">
    <name type="scientific">Paenibacillus faecis</name>
    <dbReference type="NCBI Taxonomy" id="862114"/>
    <lineage>
        <taxon>Bacteria</taxon>
        <taxon>Bacillati</taxon>
        <taxon>Bacillota</taxon>
        <taxon>Bacilli</taxon>
        <taxon>Bacillales</taxon>
        <taxon>Paenibacillaceae</taxon>
        <taxon>Paenibacillus</taxon>
    </lineage>
</organism>
<evidence type="ECO:0000313" key="7">
    <source>
        <dbReference type="Proteomes" id="UP000325218"/>
    </source>
</evidence>
<keyword evidence="4" id="KW-0804">Transcription</keyword>
<dbReference type="PROSITE" id="PS50937">
    <property type="entry name" value="HTH_MERR_2"/>
    <property type="match status" value="1"/>
</dbReference>
<protein>
    <submittedName>
        <fullName evidence="6">MerR family transcriptional regulator</fullName>
    </submittedName>
</protein>
<feature type="domain" description="HTH merR-type" evidence="5">
    <location>
        <begin position="1"/>
        <end position="71"/>
    </location>
</feature>
<gene>
    <name evidence="6" type="ORF">FRY98_27385</name>
</gene>
<keyword evidence="2" id="KW-0805">Transcription regulation</keyword>
<reference evidence="6 7" key="1">
    <citation type="submission" date="2019-08" db="EMBL/GenBank/DDBJ databases">
        <title>Genome sequencing of Paenibacillus faecis DSM 23593(T).</title>
        <authorList>
            <person name="Kook J.-K."/>
            <person name="Park S.-N."/>
            <person name="Lim Y.K."/>
        </authorList>
    </citation>
    <scope>NUCLEOTIDE SEQUENCE [LARGE SCALE GENOMIC DNA]</scope>
    <source>
        <strain evidence="6 7">DSM 23593</strain>
    </source>
</reference>
<dbReference type="InterPro" id="IPR047057">
    <property type="entry name" value="MerR_fam"/>
</dbReference>
<evidence type="ECO:0000259" key="5">
    <source>
        <dbReference type="PROSITE" id="PS50937"/>
    </source>
</evidence>
<comment type="caution">
    <text evidence="6">The sequence shown here is derived from an EMBL/GenBank/DDBJ whole genome shotgun (WGS) entry which is preliminary data.</text>
</comment>
<dbReference type="SMART" id="SM00422">
    <property type="entry name" value="HTH_MERR"/>
    <property type="match status" value="1"/>
</dbReference>
<name>A0A5D0CKR8_9BACL</name>
<evidence type="ECO:0000256" key="4">
    <source>
        <dbReference type="ARBA" id="ARBA00023163"/>
    </source>
</evidence>
<dbReference type="Pfam" id="PF13411">
    <property type="entry name" value="MerR_1"/>
    <property type="match status" value="1"/>
</dbReference>
<dbReference type="EMBL" id="VSDO01000006">
    <property type="protein sequence ID" value="TYA10421.1"/>
    <property type="molecule type" value="Genomic_DNA"/>
</dbReference>
<dbReference type="CDD" id="cd00592">
    <property type="entry name" value="HTH_MerR-like"/>
    <property type="match status" value="1"/>
</dbReference>
<evidence type="ECO:0000313" key="6">
    <source>
        <dbReference type="EMBL" id="TYA10421.1"/>
    </source>
</evidence>
<dbReference type="SUPFAM" id="SSF46955">
    <property type="entry name" value="Putative DNA-binding domain"/>
    <property type="match status" value="1"/>
</dbReference>
<dbReference type="OrthoDB" id="9811174at2"/>
<dbReference type="PANTHER" id="PTHR30204">
    <property type="entry name" value="REDOX-CYCLING DRUG-SENSING TRANSCRIPTIONAL ACTIVATOR SOXR"/>
    <property type="match status" value="1"/>
</dbReference>
<accession>A0A5D0CKR8</accession>
<proteinExistence type="predicted"/>
<evidence type="ECO:0000256" key="2">
    <source>
        <dbReference type="ARBA" id="ARBA00023015"/>
    </source>
</evidence>
<dbReference type="Proteomes" id="UP000325218">
    <property type="component" value="Unassembled WGS sequence"/>
</dbReference>
<evidence type="ECO:0000256" key="1">
    <source>
        <dbReference type="ARBA" id="ARBA00022491"/>
    </source>
</evidence>
<dbReference type="GO" id="GO:0003677">
    <property type="term" value="F:DNA binding"/>
    <property type="evidence" value="ECO:0007669"/>
    <property type="project" value="UniProtKB-KW"/>
</dbReference>
<dbReference type="PROSITE" id="PS00552">
    <property type="entry name" value="HTH_MERR_1"/>
    <property type="match status" value="1"/>
</dbReference>
<dbReference type="Gene3D" id="1.10.1660.10">
    <property type="match status" value="1"/>
</dbReference>
<keyword evidence="1" id="KW-0678">Repressor</keyword>
<dbReference type="InterPro" id="IPR009061">
    <property type="entry name" value="DNA-bd_dom_put_sf"/>
</dbReference>
<keyword evidence="7" id="KW-1185">Reference proteome</keyword>
<sequence>MEYNIGEFSALLGITRDTLRLYEKHNIVQPSKNEKNRYRYFDDFDARDLLMSRWYRSLQLPLQSVADMMQQSTLDQIREEVGDSRHNLQAQIRRSTMLLGKIDEIYRELESLEATMNQCHIKTRPGMYRLKQTKKNRLLRNDALKWDVTTWMELLPFTFYSFRIESGETDADEQDDWDYSWGLSLMEDDVRSLEVTVPEQAEYLPPAIGISATIRVHQKENISRSSLSFMFDYLRNNGYSLRGDIVGRIIVNEKREKQTWYYLEVYMAI</sequence>
<dbReference type="GO" id="GO:0003700">
    <property type="term" value="F:DNA-binding transcription factor activity"/>
    <property type="evidence" value="ECO:0007669"/>
    <property type="project" value="InterPro"/>
</dbReference>
<dbReference type="InterPro" id="IPR000551">
    <property type="entry name" value="MerR-type_HTH_dom"/>
</dbReference>
<evidence type="ECO:0000256" key="3">
    <source>
        <dbReference type="ARBA" id="ARBA00023125"/>
    </source>
</evidence>
<dbReference type="PANTHER" id="PTHR30204:SF69">
    <property type="entry name" value="MERR-FAMILY TRANSCRIPTIONAL REGULATOR"/>
    <property type="match status" value="1"/>
</dbReference>